<sequence>TRPAVISDRVSLSDKERREDRPFVAEDGAVDARLTAVVDEPAPYENSVCVSGSKGDDFARTDEQV</sequence>
<evidence type="ECO:0000313" key="3">
    <source>
        <dbReference type="Proteomes" id="UP000676853"/>
    </source>
</evidence>
<accession>A0ABS5NL59</accession>
<reference evidence="2 3" key="1">
    <citation type="submission" date="2021-04" db="EMBL/GenBank/DDBJ databases">
        <title>Whole genome sequence analysis of a thiophenic sulfur metabolizing bacteria.</title>
        <authorList>
            <person name="Akhtar N."/>
            <person name="Akram J."/>
            <person name="Aslam A."/>
        </authorList>
    </citation>
    <scope>NUCLEOTIDE SEQUENCE [LARGE SCALE GENOMIC DNA]</scope>
    <source>
        <strain evidence="2 3">3OW</strain>
    </source>
</reference>
<dbReference type="RefSeq" id="WP_212555805.1">
    <property type="nucleotide sequence ID" value="NZ_JAGXOE010000783.1"/>
</dbReference>
<dbReference type="EMBL" id="JAGXOE010000783">
    <property type="protein sequence ID" value="MBS4105020.1"/>
    <property type="molecule type" value="Genomic_DNA"/>
</dbReference>
<keyword evidence="3" id="KW-1185">Reference proteome</keyword>
<organism evidence="2 3">
    <name type="scientific">Tsukamurella paurometabola</name>
    <name type="common">Corynebacterium paurometabolum</name>
    <dbReference type="NCBI Taxonomy" id="2061"/>
    <lineage>
        <taxon>Bacteria</taxon>
        <taxon>Bacillati</taxon>
        <taxon>Actinomycetota</taxon>
        <taxon>Actinomycetes</taxon>
        <taxon>Mycobacteriales</taxon>
        <taxon>Tsukamurellaceae</taxon>
        <taxon>Tsukamurella</taxon>
    </lineage>
</organism>
<proteinExistence type="predicted"/>
<gene>
    <name evidence="2" type="ORF">KFZ73_27770</name>
</gene>
<feature type="compositionally biased region" description="Basic and acidic residues" evidence="1">
    <location>
        <begin position="54"/>
        <end position="65"/>
    </location>
</feature>
<feature type="non-terminal residue" evidence="2">
    <location>
        <position position="1"/>
    </location>
</feature>
<evidence type="ECO:0000256" key="1">
    <source>
        <dbReference type="SAM" id="MobiDB-lite"/>
    </source>
</evidence>
<comment type="caution">
    <text evidence="2">The sequence shown here is derived from an EMBL/GenBank/DDBJ whole genome shotgun (WGS) entry which is preliminary data.</text>
</comment>
<evidence type="ECO:0000313" key="2">
    <source>
        <dbReference type="EMBL" id="MBS4105020.1"/>
    </source>
</evidence>
<name>A0ABS5NL59_TSUPA</name>
<protein>
    <submittedName>
        <fullName evidence="2">Uncharacterized protein</fullName>
    </submittedName>
</protein>
<dbReference type="Proteomes" id="UP000676853">
    <property type="component" value="Unassembled WGS sequence"/>
</dbReference>
<feature type="region of interest" description="Disordered" evidence="1">
    <location>
        <begin position="45"/>
        <end position="65"/>
    </location>
</feature>